<organism evidence="1 2">
    <name type="scientific">Glossina palpalis gambiensis</name>
    <dbReference type="NCBI Taxonomy" id="67801"/>
    <lineage>
        <taxon>Eukaryota</taxon>
        <taxon>Metazoa</taxon>
        <taxon>Ecdysozoa</taxon>
        <taxon>Arthropoda</taxon>
        <taxon>Hexapoda</taxon>
        <taxon>Insecta</taxon>
        <taxon>Pterygota</taxon>
        <taxon>Neoptera</taxon>
        <taxon>Endopterygota</taxon>
        <taxon>Diptera</taxon>
        <taxon>Brachycera</taxon>
        <taxon>Muscomorpha</taxon>
        <taxon>Hippoboscoidea</taxon>
        <taxon>Glossinidae</taxon>
        <taxon>Glossina</taxon>
    </lineage>
</organism>
<accession>A0A1B0C679</accession>
<dbReference type="PANTHER" id="PTHR47331">
    <property type="entry name" value="PHD-TYPE DOMAIN-CONTAINING PROTEIN"/>
    <property type="match status" value="1"/>
</dbReference>
<dbReference type="VEuPathDB" id="VectorBase:GPPI050247"/>
<evidence type="ECO:0000313" key="1">
    <source>
        <dbReference type="EnsemblMetazoa" id="GPPI050247-PA"/>
    </source>
</evidence>
<dbReference type="Proteomes" id="UP000092460">
    <property type="component" value="Unassembled WGS sequence"/>
</dbReference>
<dbReference type="InterPro" id="IPR036397">
    <property type="entry name" value="RNaseH_sf"/>
</dbReference>
<dbReference type="EMBL" id="JXJN01026459">
    <property type="status" value="NOT_ANNOTATED_CDS"/>
    <property type="molecule type" value="Genomic_DNA"/>
</dbReference>
<reference evidence="1" key="2">
    <citation type="submission" date="2020-05" db="UniProtKB">
        <authorList>
            <consortium name="EnsemblMetazoa"/>
        </authorList>
    </citation>
    <scope>IDENTIFICATION</scope>
    <source>
        <strain evidence="1">IAEA</strain>
    </source>
</reference>
<dbReference type="Gene3D" id="3.30.420.10">
    <property type="entry name" value="Ribonuclease H-like superfamily/Ribonuclease H"/>
    <property type="match status" value="1"/>
</dbReference>
<reference evidence="2" key="1">
    <citation type="submission" date="2015-01" db="EMBL/GenBank/DDBJ databases">
        <authorList>
            <person name="Aksoy S."/>
            <person name="Warren W."/>
            <person name="Wilson R.K."/>
        </authorList>
    </citation>
    <scope>NUCLEOTIDE SEQUENCE [LARGE SCALE GENOMIC DNA]</scope>
    <source>
        <strain evidence="2">IAEA</strain>
    </source>
</reference>
<protein>
    <submittedName>
        <fullName evidence="1">Uncharacterized protein</fullName>
    </submittedName>
</protein>
<sequence>MPEVEVKYGGRSAILALIRVKYWIVQERQLIKGNFKRFVACLCFHGKCAKEPWTVLPIARLAAINRLFKTTGVDFVGPRYIGTEANSEQKVCTLLFACTPLRAIHLKLVGDMSTKSCINALRKYICVSISDNAKPFKRVDLQLRKLELLVKCRDAQNMAAY</sequence>
<dbReference type="AlphaFoldDB" id="A0A1B0C679"/>
<dbReference type="STRING" id="67801.A0A1B0C679"/>
<proteinExistence type="predicted"/>
<dbReference type="EnsemblMetazoa" id="GPPI050247-RA">
    <property type="protein sequence ID" value="GPPI050247-PA"/>
    <property type="gene ID" value="GPPI050247"/>
</dbReference>
<dbReference type="GO" id="GO:0003676">
    <property type="term" value="F:nucleic acid binding"/>
    <property type="evidence" value="ECO:0007669"/>
    <property type="project" value="InterPro"/>
</dbReference>
<keyword evidence="2" id="KW-1185">Reference proteome</keyword>
<evidence type="ECO:0000313" key="2">
    <source>
        <dbReference type="Proteomes" id="UP000092460"/>
    </source>
</evidence>
<name>A0A1B0C679_9MUSC</name>